<organism evidence="1 2">
    <name type="scientific">Dendrobium nobile</name>
    <name type="common">Orchid</name>
    <dbReference type="NCBI Taxonomy" id="94219"/>
    <lineage>
        <taxon>Eukaryota</taxon>
        <taxon>Viridiplantae</taxon>
        <taxon>Streptophyta</taxon>
        <taxon>Embryophyta</taxon>
        <taxon>Tracheophyta</taxon>
        <taxon>Spermatophyta</taxon>
        <taxon>Magnoliopsida</taxon>
        <taxon>Liliopsida</taxon>
        <taxon>Asparagales</taxon>
        <taxon>Orchidaceae</taxon>
        <taxon>Epidendroideae</taxon>
        <taxon>Malaxideae</taxon>
        <taxon>Dendrobiinae</taxon>
        <taxon>Dendrobium</taxon>
    </lineage>
</organism>
<accession>A0A8T3A0P9</accession>
<comment type="caution">
    <text evidence="1">The sequence shown here is derived from an EMBL/GenBank/DDBJ whole genome shotgun (WGS) entry which is preliminary data.</text>
</comment>
<evidence type="ECO:0000313" key="2">
    <source>
        <dbReference type="Proteomes" id="UP000829196"/>
    </source>
</evidence>
<gene>
    <name evidence="1" type="ORF">KFK09_029413</name>
</gene>
<protein>
    <submittedName>
        <fullName evidence="1">Uncharacterized protein</fullName>
    </submittedName>
</protein>
<keyword evidence="2" id="KW-1185">Reference proteome</keyword>
<sequence length="84" mass="9370">MSLHLLADTFIPVCIKILKPLARWQAGSRIIGKKGRGPYASKYISAGHVGKQGLEILARRAEAHLQFQLRANVTLDLRDTIYDV</sequence>
<dbReference type="AlphaFoldDB" id="A0A8T3A0P9"/>
<dbReference type="Proteomes" id="UP000829196">
    <property type="component" value="Unassembled WGS sequence"/>
</dbReference>
<reference evidence="1" key="1">
    <citation type="journal article" date="2022" name="Front. Genet.">
        <title>Chromosome-Scale Assembly of the Dendrobium nobile Genome Provides Insights Into the Molecular Mechanism of the Biosynthesis of the Medicinal Active Ingredient of Dendrobium.</title>
        <authorList>
            <person name="Xu Q."/>
            <person name="Niu S.-C."/>
            <person name="Li K.-L."/>
            <person name="Zheng P.-J."/>
            <person name="Zhang X.-J."/>
            <person name="Jia Y."/>
            <person name="Liu Y."/>
            <person name="Niu Y.-X."/>
            <person name="Yu L.-H."/>
            <person name="Chen D.-F."/>
            <person name="Zhang G.-Q."/>
        </authorList>
    </citation>
    <scope>NUCLEOTIDE SEQUENCE</scope>
    <source>
        <tissue evidence="1">Leaf</tissue>
    </source>
</reference>
<proteinExistence type="predicted"/>
<dbReference type="EMBL" id="JAGYWB010000047">
    <property type="protein sequence ID" value="KAI0485926.1"/>
    <property type="molecule type" value="Genomic_DNA"/>
</dbReference>
<evidence type="ECO:0000313" key="1">
    <source>
        <dbReference type="EMBL" id="KAI0485926.1"/>
    </source>
</evidence>
<name>A0A8T3A0P9_DENNO</name>